<dbReference type="PRINTS" id="PR00038">
    <property type="entry name" value="HTHLUXR"/>
</dbReference>
<keyword evidence="3" id="KW-0804">Transcription</keyword>
<dbReference type="AlphaFoldDB" id="W2UIU7"/>
<dbReference type="RefSeq" id="WP_038269115.1">
    <property type="nucleotide sequence ID" value="NZ_AYXY01000031.1"/>
</dbReference>
<dbReference type="InterPro" id="IPR036388">
    <property type="entry name" value="WH-like_DNA-bd_sf"/>
</dbReference>
<dbReference type="InterPro" id="IPR016032">
    <property type="entry name" value="Sig_transdc_resp-reg_C-effctor"/>
</dbReference>
<proteinExistence type="predicted"/>
<accession>W2UIU7</accession>
<keyword evidence="5" id="KW-0732">Signal</keyword>
<evidence type="ECO:0000256" key="2">
    <source>
        <dbReference type="ARBA" id="ARBA00023125"/>
    </source>
</evidence>
<gene>
    <name evidence="7" type="ORF">P278_33540</name>
</gene>
<organism evidence="7 8">
    <name type="scientific">Zhouia amylolytica AD3</name>
    <dbReference type="NCBI Taxonomy" id="1286632"/>
    <lineage>
        <taxon>Bacteria</taxon>
        <taxon>Pseudomonadati</taxon>
        <taxon>Bacteroidota</taxon>
        <taxon>Flavobacteriia</taxon>
        <taxon>Flavobacteriales</taxon>
        <taxon>Flavobacteriaceae</taxon>
        <taxon>Zhouia</taxon>
    </lineage>
</organism>
<evidence type="ECO:0000256" key="5">
    <source>
        <dbReference type="SAM" id="SignalP"/>
    </source>
</evidence>
<evidence type="ECO:0000256" key="4">
    <source>
        <dbReference type="SAM" id="Phobius"/>
    </source>
</evidence>
<evidence type="ECO:0000259" key="6">
    <source>
        <dbReference type="PROSITE" id="PS50043"/>
    </source>
</evidence>
<evidence type="ECO:0000313" key="8">
    <source>
        <dbReference type="Proteomes" id="UP000018850"/>
    </source>
</evidence>
<reference evidence="8" key="1">
    <citation type="submission" date="2013-11" db="EMBL/GenBank/DDBJ databases">
        <title>Draft genome sequence from a member of Zhouia, isolated tidal flat.</title>
        <authorList>
            <person name="Jin H."/>
            <person name="Jeon C.O."/>
        </authorList>
    </citation>
    <scope>NUCLEOTIDE SEQUENCE [LARGE SCALE GENOMIC DNA]</scope>
    <source>
        <strain evidence="8">AD3</strain>
    </source>
</reference>
<dbReference type="InterPro" id="IPR000792">
    <property type="entry name" value="Tscrpt_reg_LuxR_C"/>
</dbReference>
<evidence type="ECO:0000313" key="7">
    <source>
        <dbReference type="EMBL" id="ETN93943.1"/>
    </source>
</evidence>
<keyword evidence="2 7" id="KW-0238">DNA-binding</keyword>
<dbReference type="Proteomes" id="UP000018850">
    <property type="component" value="Unassembled WGS sequence"/>
</dbReference>
<dbReference type="Pfam" id="PF00196">
    <property type="entry name" value="GerE"/>
    <property type="match status" value="1"/>
</dbReference>
<feature type="chain" id="PRO_5004826820" evidence="5">
    <location>
        <begin position="21"/>
        <end position="353"/>
    </location>
</feature>
<keyword evidence="1" id="KW-0805">Transcription regulation</keyword>
<comment type="caution">
    <text evidence="7">The sequence shown here is derived from an EMBL/GenBank/DDBJ whole genome shotgun (WGS) entry which is preliminary data.</text>
</comment>
<dbReference type="PROSITE" id="PS50043">
    <property type="entry name" value="HTH_LUXR_2"/>
    <property type="match status" value="1"/>
</dbReference>
<dbReference type="PANTHER" id="PTHR44688:SF16">
    <property type="entry name" value="DNA-BINDING TRANSCRIPTIONAL ACTIVATOR DEVR_DOSR"/>
    <property type="match status" value="1"/>
</dbReference>
<dbReference type="CDD" id="cd06170">
    <property type="entry name" value="LuxR_C_like"/>
    <property type="match status" value="1"/>
</dbReference>
<dbReference type="GO" id="GO:0006355">
    <property type="term" value="P:regulation of DNA-templated transcription"/>
    <property type="evidence" value="ECO:0007669"/>
    <property type="project" value="InterPro"/>
</dbReference>
<dbReference type="SMART" id="SM00421">
    <property type="entry name" value="HTH_LUXR"/>
    <property type="match status" value="1"/>
</dbReference>
<dbReference type="PANTHER" id="PTHR44688">
    <property type="entry name" value="DNA-BINDING TRANSCRIPTIONAL ACTIVATOR DEVR_DOSR"/>
    <property type="match status" value="1"/>
</dbReference>
<dbReference type="SUPFAM" id="SSF46894">
    <property type="entry name" value="C-terminal effector domain of the bipartite response regulators"/>
    <property type="match status" value="1"/>
</dbReference>
<keyword evidence="4" id="KW-0472">Membrane</keyword>
<dbReference type="eggNOG" id="COG2197">
    <property type="taxonomic scope" value="Bacteria"/>
</dbReference>
<feature type="domain" description="HTH luxR-type" evidence="6">
    <location>
        <begin position="290"/>
        <end position="353"/>
    </location>
</feature>
<keyword evidence="4" id="KW-0812">Transmembrane</keyword>
<name>W2UIU7_9FLAO</name>
<feature type="signal peptide" evidence="5">
    <location>
        <begin position="1"/>
        <end position="20"/>
    </location>
</feature>
<dbReference type="Gene3D" id="1.10.10.10">
    <property type="entry name" value="Winged helix-like DNA-binding domain superfamily/Winged helix DNA-binding domain"/>
    <property type="match status" value="1"/>
</dbReference>
<evidence type="ECO:0000256" key="1">
    <source>
        <dbReference type="ARBA" id="ARBA00023015"/>
    </source>
</evidence>
<evidence type="ECO:0000256" key="3">
    <source>
        <dbReference type="ARBA" id="ARBA00023163"/>
    </source>
</evidence>
<sequence length="353" mass="41226">MKNAFYIFLLFSLCYTPDIAAQYKFSGVIDQSTWSDNVYLSIIEDYRQTSGVYTEQIIAKTKADSLGVFSFTGNQLSNENSIYKIHVDNCYENTETDNHFNGHCNNSKQILFIANNRDTIQLPFSFDNEMFCEIVSTNPKTESLLKIDSVVDEMKYAYSRYSSEANRKLNNKKWFSTLQDFGAQLNEPLAELYIYSFLSSRTHDFHPYYIEDLRENNYYQELLLRLENSYPNSQYTHQYATEVKADKYMLAENPDSKFSWSYIIYGLLTLSLITNVLLFRKIKHSNQLNTDRLAAQLTTQEHRVLELILDNKTNKEIASEIYVSLSTVKTHINNIYKKLNVRSRDEVKAIINK</sequence>
<keyword evidence="4" id="KW-1133">Transmembrane helix</keyword>
<reference evidence="7 8" key="2">
    <citation type="journal article" date="2016" name="Genome Announc.">
        <title>Draft Genome Sequence of Zhouia amylolytica AD3, Isolated from Tidal Flat Sediment.</title>
        <authorList>
            <person name="Jia B."/>
            <person name="Jin H.M."/>
            <person name="Lee H.J."/>
            <person name="Jeon C.O."/>
        </authorList>
    </citation>
    <scope>NUCLEOTIDE SEQUENCE [LARGE SCALE GENOMIC DNA]</scope>
    <source>
        <strain evidence="7 8">AD3</strain>
    </source>
</reference>
<dbReference type="GO" id="GO:0003677">
    <property type="term" value="F:DNA binding"/>
    <property type="evidence" value="ECO:0007669"/>
    <property type="project" value="UniProtKB-KW"/>
</dbReference>
<keyword evidence="8" id="KW-1185">Reference proteome</keyword>
<feature type="transmembrane region" description="Helical" evidence="4">
    <location>
        <begin position="260"/>
        <end position="279"/>
    </location>
</feature>
<dbReference type="EMBL" id="AYXY01000031">
    <property type="protein sequence ID" value="ETN93943.1"/>
    <property type="molecule type" value="Genomic_DNA"/>
</dbReference>
<dbReference type="STRING" id="376730.SAMN04487906_3290"/>
<protein>
    <submittedName>
        <fullName evidence="7">DNA-binding response regulator</fullName>
    </submittedName>
</protein>